<name>A0A430QNT7_SCHBO</name>
<dbReference type="STRING" id="6184.A0A430QNT7"/>
<protein>
    <submittedName>
        <fullName evidence="1">Uncharacterized protein</fullName>
    </submittedName>
</protein>
<dbReference type="AlphaFoldDB" id="A0A430QNT7"/>
<reference evidence="1 2" key="1">
    <citation type="journal article" date="2019" name="PLoS Pathog.">
        <title>Genome sequence of the bovine parasite Schistosoma bovis Tanzania.</title>
        <authorList>
            <person name="Oey H."/>
            <person name="Zakrzewski M."/>
            <person name="Gobert G."/>
            <person name="Gravermann K."/>
            <person name="Stoye J."/>
            <person name="Jones M."/>
            <person name="Mcmanus D."/>
            <person name="Krause L."/>
        </authorList>
    </citation>
    <scope>NUCLEOTIDE SEQUENCE [LARGE SCALE GENOMIC DNA]</scope>
    <source>
        <strain evidence="1 2">TAN1997</strain>
    </source>
</reference>
<evidence type="ECO:0000313" key="2">
    <source>
        <dbReference type="Proteomes" id="UP000290809"/>
    </source>
</evidence>
<organism evidence="1 2">
    <name type="scientific">Schistosoma bovis</name>
    <name type="common">Blood fluke</name>
    <dbReference type="NCBI Taxonomy" id="6184"/>
    <lineage>
        <taxon>Eukaryota</taxon>
        <taxon>Metazoa</taxon>
        <taxon>Spiralia</taxon>
        <taxon>Lophotrochozoa</taxon>
        <taxon>Platyhelminthes</taxon>
        <taxon>Trematoda</taxon>
        <taxon>Digenea</taxon>
        <taxon>Strigeidida</taxon>
        <taxon>Schistosomatoidea</taxon>
        <taxon>Schistosomatidae</taxon>
        <taxon>Schistosoma</taxon>
    </lineage>
</organism>
<sequence length="90" mass="10507">MLSRLLYYFTDNDVRIDHNADFHQRSRSTLSTYKHFLQSILIAVLAATGVIRKVEAWKLYDVQSIGIALQVNTKFSYFDNNFCYIVYATC</sequence>
<comment type="caution">
    <text evidence="1">The sequence shown here is derived from an EMBL/GenBank/DDBJ whole genome shotgun (WGS) entry which is preliminary data.</text>
</comment>
<proteinExistence type="predicted"/>
<dbReference type="EMBL" id="QMKO01001512">
    <property type="protein sequence ID" value="RTG89297.1"/>
    <property type="molecule type" value="Genomic_DNA"/>
</dbReference>
<gene>
    <name evidence="1" type="ORF">DC041_0003911</name>
</gene>
<keyword evidence="2" id="KW-1185">Reference proteome</keyword>
<accession>A0A430QNT7</accession>
<dbReference type="Proteomes" id="UP000290809">
    <property type="component" value="Unassembled WGS sequence"/>
</dbReference>
<evidence type="ECO:0000313" key="1">
    <source>
        <dbReference type="EMBL" id="RTG89297.1"/>
    </source>
</evidence>